<feature type="transmembrane region" description="Helical" evidence="2">
    <location>
        <begin position="728"/>
        <end position="744"/>
    </location>
</feature>
<feature type="compositionally biased region" description="Polar residues" evidence="1">
    <location>
        <begin position="39"/>
        <end position="57"/>
    </location>
</feature>
<dbReference type="AlphaFoldDB" id="A0A2P6NI13"/>
<evidence type="ECO:0000256" key="2">
    <source>
        <dbReference type="SAM" id="Phobius"/>
    </source>
</evidence>
<dbReference type="Proteomes" id="UP000241769">
    <property type="component" value="Unassembled WGS sequence"/>
</dbReference>
<evidence type="ECO:0000256" key="1">
    <source>
        <dbReference type="SAM" id="MobiDB-lite"/>
    </source>
</evidence>
<feature type="transmembrane region" description="Helical" evidence="2">
    <location>
        <begin position="429"/>
        <end position="449"/>
    </location>
</feature>
<accession>A0A2P6NI13</accession>
<organism evidence="4 5">
    <name type="scientific">Planoprotostelium fungivorum</name>
    <dbReference type="NCBI Taxonomy" id="1890364"/>
    <lineage>
        <taxon>Eukaryota</taxon>
        <taxon>Amoebozoa</taxon>
        <taxon>Evosea</taxon>
        <taxon>Variosea</taxon>
        <taxon>Cavosteliida</taxon>
        <taxon>Cavosteliaceae</taxon>
        <taxon>Planoprotostelium</taxon>
    </lineage>
</organism>
<keyword evidence="2" id="KW-1133">Transmembrane helix</keyword>
<feature type="transmembrane region" description="Helical" evidence="2">
    <location>
        <begin position="461"/>
        <end position="482"/>
    </location>
</feature>
<sequence>MSRIATFVVAAGITSDIATTNNHVHDTPDLNMHADEQTTPKPATPHNTPATTSSPQLESPEKFTAISLEDKELKKLSINEAFFGALNRGNKWKKFLPIVITLVMDVVIPVALYFILKAYLQPVWALLIAGAPALLTVILKGIIKRQVDFIGLLVFIAFGISAAIAVVTGDPRILIFEKSIVTAVMGVIFLLTLIPMRIRAHKRGCSICKRGFQLKPFLFYILKQMLPLGTIQIGEDVVEGDEIGNKYDWLYEQIREFRKFIFVTTLLWGIGFFIEFIGRLAMVLSPLSLDEVVLYANIFFVVVIVILILSTVLYLIYAKKYIQNELEGWLHDNHYSFHITEGDALETTVYLCYLAFILRTVGQVTQPEEAEMSSTCDPRLSWSGCSHQDIYPIRVLSYAASIWSTVTIITLLSHRVLTLQRKGWMNETLMTLLLLSGFILSIHSYLFTWTEGTLSLGTAELLGSLPVAVSVAAQCAGLTFYLNSYSRSEKEDVTKGRGNLGLIFGVKSHDVGIDLIVKQALPVVSSVISSIALSQGLISNFTSYLLSHGFSALFSLSFISYLYIVTLGRLQKSDDSHKRKTSFQLTNIIFSQVLWINAVVIHATLYRLLLSSASISGWLFVTAAEFLAFSWSLTVTSSALCDIESEEKVREKVDACVAGRCPPIEVDEKKMRELHRPIWENVPKSVSQLFETQNPINQWEYRASATITGLVDVTALLMGAIFPSINVWYLYAFVAYGYISRLLFGSRFDLQEWIVQYFIRPFLPQPVYVSGYPKRWGNGSCSMLAVLSLFSYLNGDHNTARLVLSGLLIGNICQSIHQGQICWACSSWYLLVNSGFVSREVKDASEADFVIQKKQK</sequence>
<reference evidence="4 5" key="1">
    <citation type="journal article" date="2018" name="Genome Biol. Evol.">
        <title>Multiple Roots of Fruiting Body Formation in Amoebozoa.</title>
        <authorList>
            <person name="Hillmann F."/>
            <person name="Forbes G."/>
            <person name="Novohradska S."/>
            <person name="Ferling I."/>
            <person name="Riege K."/>
            <person name="Groth M."/>
            <person name="Westermann M."/>
            <person name="Marz M."/>
            <person name="Spaller T."/>
            <person name="Winckler T."/>
            <person name="Schaap P."/>
            <person name="Glockner G."/>
        </authorList>
    </citation>
    <scope>NUCLEOTIDE SEQUENCE [LARGE SCALE GENOMIC DNA]</scope>
    <source>
        <strain evidence="4 5">Jena</strain>
    </source>
</reference>
<dbReference type="NCBIfam" id="NF041646">
    <property type="entry name" value="VC0807_fam"/>
    <property type="match status" value="1"/>
</dbReference>
<keyword evidence="2" id="KW-0812">Transmembrane</keyword>
<feature type="compositionally biased region" description="Basic and acidic residues" evidence="1">
    <location>
        <begin position="23"/>
        <end position="38"/>
    </location>
</feature>
<feature type="transmembrane region" description="Helical" evidence="2">
    <location>
        <begin position="122"/>
        <end position="142"/>
    </location>
</feature>
<feature type="transmembrane region" description="Helical" evidence="2">
    <location>
        <begin position="294"/>
        <end position="317"/>
    </location>
</feature>
<dbReference type="OrthoDB" id="10043543at2759"/>
<proteinExistence type="predicted"/>
<evidence type="ECO:0000259" key="3">
    <source>
        <dbReference type="Pfam" id="PF14340"/>
    </source>
</evidence>
<evidence type="ECO:0000313" key="5">
    <source>
        <dbReference type="Proteomes" id="UP000241769"/>
    </source>
</evidence>
<feature type="transmembrane region" description="Helical" evidence="2">
    <location>
        <begin position="95"/>
        <end position="116"/>
    </location>
</feature>
<keyword evidence="5" id="KW-1185">Reference proteome</keyword>
<dbReference type="InterPro" id="IPR025508">
    <property type="entry name" value="DUF4395"/>
</dbReference>
<name>A0A2P6NI13_9EUKA</name>
<dbReference type="EMBL" id="MDYQ01000080">
    <property type="protein sequence ID" value="PRP83584.1"/>
    <property type="molecule type" value="Genomic_DNA"/>
</dbReference>
<gene>
    <name evidence="4" type="ORF">PROFUN_09133</name>
</gene>
<keyword evidence="2" id="KW-0472">Membrane</keyword>
<feature type="transmembrane region" description="Helical" evidence="2">
    <location>
        <begin position="260"/>
        <end position="282"/>
    </location>
</feature>
<evidence type="ECO:0000313" key="4">
    <source>
        <dbReference type="EMBL" id="PRP83584.1"/>
    </source>
</evidence>
<protein>
    <recommendedName>
        <fullName evidence="3">DUF4395 domain-containing protein</fullName>
    </recommendedName>
</protein>
<comment type="caution">
    <text evidence="4">The sequence shown here is derived from an EMBL/GenBank/DDBJ whole genome shotgun (WGS) entry which is preliminary data.</text>
</comment>
<feature type="transmembrane region" description="Helical" evidence="2">
    <location>
        <begin position="173"/>
        <end position="194"/>
    </location>
</feature>
<feature type="transmembrane region" description="Helical" evidence="2">
    <location>
        <begin position="149"/>
        <end position="167"/>
    </location>
</feature>
<dbReference type="InParanoid" id="A0A2P6NI13"/>
<feature type="domain" description="DUF4395" evidence="3">
    <location>
        <begin position="696"/>
        <end position="829"/>
    </location>
</feature>
<feature type="region of interest" description="Disordered" evidence="1">
    <location>
        <begin position="20"/>
        <end position="59"/>
    </location>
</feature>
<dbReference type="Pfam" id="PF14340">
    <property type="entry name" value="DUF4395"/>
    <property type="match status" value="1"/>
</dbReference>
<feature type="transmembrane region" description="Helical" evidence="2">
    <location>
        <begin position="585"/>
        <end position="606"/>
    </location>
</feature>
<feature type="transmembrane region" description="Helical" evidence="2">
    <location>
        <begin position="544"/>
        <end position="564"/>
    </location>
</feature>